<dbReference type="GO" id="GO:0051537">
    <property type="term" value="F:2 iron, 2 sulfur cluster binding"/>
    <property type="evidence" value="ECO:0007669"/>
    <property type="project" value="UniProtKB-UniRule"/>
</dbReference>
<keyword evidence="6 15" id="KW-0460">Magnesium</keyword>
<dbReference type="GO" id="GO:0009097">
    <property type="term" value="P:isoleucine biosynthetic process"/>
    <property type="evidence" value="ECO:0007669"/>
    <property type="project" value="UniProtKB-UniRule"/>
</dbReference>
<evidence type="ECO:0000256" key="12">
    <source>
        <dbReference type="ARBA" id="ARBA00029436"/>
    </source>
</evidence>
<evidence type="ECO:0000259" key="17">
    <source>
        <dbReference type="Pfam" id="PF24877"/>
    </source>
</evidence>
<comment type="subunit">
    <text evidence="15">Homodimer.</text>
</comment>
<dbReference type="GO" id="GO:0009099">
    <property type="term" value="P:L-valine biosynthetic process"/>
    <property type="evidence" value="ECO:0007669"/>
    <property type="project" value="UniProtKB-UniRule"/>
</dbReference>
<evidence type="ECO:0000256" key="10">
    <source>
        <dbReference type="ARBA" id="ARBA00023304"/>
    </source>
</evidence>
<dbReference type="PANTHER" id="PTHR43661:SF3">
    <property type="entry name" value="D-XYLONATE DEHYDRATASE YAGF-RELATED"/>
    <property type="match status" value="1"/>
</dbReference>
<dbReference type="OrthoDB" id="9807077at2"/>
<comment type="similarity">
    <text evidence="2 15">Belongs to the IlvD/Edd family.</text>
</comment>
<dbReference type="UniPathway" id="UPA00049">
    <property type="reaction ID" value="UER00061"/>
</dbReference>
<dbReference type="SUPFAM" id="SSF52016">
    <property type="entry name" value="LeuD/IlvD-like"/>
    <property type="match status" value="1"/>
</dbReference>
<feature type="binding site" evidence="15">
    <location>
        <position position="81"/>
    </location>
    <ligand>
        <name>Mg(2+)</name>
        <dbReference type="ChEBI" id="CHEBI:18420"/>
    </ligand>
</feature>
<keyword evidence="10 15" id="KW-0100">Branched-chain amino acid biosynthesis</keyword>
<dbReference type="Pfam" id="PF24877">
    <property type="entry name" value="ILV_EDD_C"/>
    <property type="match status" value="1"/>
</dbReference>
<dbReference type="PROSITE" id="PS00886">
    <property type="entry name" value="ILVD_EDD_1"/>
    <property type="match status" value="1"/>
</dbReference>
<organism evidence="18 19">
    <name type="scientific">Paramesorhizobium deserti</name>
    <dbReference type="NCBI Taxonomy" id="1494590"/>
    <lineage>
        <taxon>Bacteria</taxon>
        <taxon>Pseudomonadati</taxon>
        <taxon>Pseudomonadota</taxon>
        <taxon>Alphaproteobacteria</taxon>
        <taxon>Hyphomicrobiales</taxon>
        <taxon>Phyllobacteriaceae</taxon>
        <taxon>Paramesorhizobium</taxon>
    </lineage>
</organism>
<sequence>MPAYRSRTTTHGRNMAGARGLWRATGMKDTDFGKPIIAVVNSFTQFVPGHVHLKDLGQLVAREIESAGGVAKEFNTIAVDDGIAMGHDGMLYSLPSREIIADSVEYMVNAHCADAMVCISNCDKITPGMLMAALRLNIPVVFVSGGPMEAGKVVWDDQVKKLDLVDAMIAAADDHYTDEQVKVIERSACPTCGSCSGMFTANSMNCLTEALGLSLPGNGSTLATHADRKRLFVEAGHLIVDLARRYYEQDDESVLPRSIASFAAFENAMTLDIAMGGSTNTVLHLLAAAHEGEVDFTMSDIDRLSRRVPVLCKVAPAVANVHMEDVHNAGGIMGILGELDRAGLLNTSVGSVHAETLGDALDRWDVKRTENKSVHDFYRAAPGGVPTQVAFSQDRRFDSVDLDREKGVIRDVEHAYSKDGGLAVLYGNLAEDGCIVKTAGVDESILKFSGPARIFESQDSAVLGILNGKIAPGDIVLIRYEGPRGGPGMQEMLYPTSYLKSKGLGKACALITDGRFSGGSSGLSIGHVSPEAAEGGTIGLVEEGDIIEIDIPNRKIHLAVDDAELARRREAMEAKGADAWKPTEQRKRKVTTALRAYAAMATSAAKGAVRQVP</sequence>
<evidence type="ECO:0000256" key="2">
    <source>
        <dbReference type="ARBA" id="ARBA00006486"/>
    </source>
</evidence>
<gene>
    <name evidence="15" type="primary">ilvD</name>
    <name evidence="18" type="ORF">ATN84_04365</name>
</gene>
<dbReference type="PROSITE" id="PS00887">
    <property type="entry name" value="ILVD_EDD_2"/>
    <property type="match status" value="1"/>
</dbReference>
<dbReference type="RefSeq" id="WP_068880258.1">
    <property type="nucleotide sequence ID" value="NZ_LNTU01000001.1"/>
</dbReference>
<evidence type="ECO:0000313" key="19">
    <source>
        <dbReference type="Proteomes" id="UP000070107"/>
    </source>
</evidence>
<dbReference type="Pfam" id="PF00920">
    <property type="entry name" value="ILVD_EDD_N"/>
    <property type="match status" value="1"/>
</dbReference>
<keyword evidence="4 15" id="KW-0001">2Fe-2S</keyword>
<dbReference type="Proteomes" id="UP000070107">
    <property type="component" value="Unassembled WGS sequence"/>
</dbReference>
<keyword evidence="3 15" id="KW-0028">Amino-acid biosynthesis</keyword>
<dbReference type="EC" id="4.2.1.9" evidence="14 15"/>
<keyword evidence="8 15" id="KW-0411">Iron-sulfur</keyword>
<dbReference type="EMBL" id="LNTU01000001">
    <property type="protein sequence ID" value="KXF78988.1"/>
    <property type="molecule type" value="Genomic_DNA"/>
</dbReference>
<dbReference type="GO" id="GO:0005829">
    <property type="term" value="C:cytosol"/>
    <property type="evidence" value="ECO:0007669"/>
    <property type="project" value="TreeGrafter"/>
</dbReference>
<protein>
    <recommendedName>
        <fullName evidence="14 15">Dihydroxy-acid dehydratase</fullName>
        <shortName evidence="15">DAD</shortName>
        <ecNumber evidence="14 15">4.2.1.9</ecNumber>
    </recommendedName>
</protein>
<feature type="active site" description="Proton acceptor" evidence="15">
    <location>
        <position position="517"/>
    </location>
</feature>
<evidence type="ECO:0000256" key="3">
    <source>
        <dbReference type="ARBA" id="ARBA00022605"/>
    </source>
</evidence>
<comment type="catalytic activity">
    <reaction evidence="15">
        <text>(2R,3R)-2,3-dihydroxy-3-methylpentanoate = (S)-3-methyl-2-oxopentanoate + H2O</text>
        <dbReference type="Rhea" id="RHEA:27694"/>
        <dbReference type="ChEBI" id="CHEBI:15377"/>
        <dbReference type="ChEBI" id="CHEBI:35146"/>
        <dbReference type="ChEBI" id="CHEBI:49258"/>
        <dbReference type="EC" id="4.2.1.9"/>
    </reaction>
</comment>
<evidence type="ECO:0000256" key="6">
    <source>
        <dbReference type="ARBA" id="ARBA00022842"/>
    </source>
</evidence>
<dbReference type="GO" id="GO:0000287">
    <property type="term" value="F:magnesium ion binding"/>
    <property type="evidence" value="ECO:0007669"/>
    <property type="project" value="UniProtKB-UniRule"/>
</dbReference>
<dbReference type="InterPro" id="IPR037237">
    <property type="entry name" value="IlvD/EDD_N"/>
</dbReference>
<proteinExistence type="inferred from homology"/>
<evidence type="ECO:0000256" key="13">
    <source>
        <dbReference type="ARBA" id="ARBA00029437"/>
    </source>
</evidence>
<comment type="cofactor">
    <cofactor evidence="1 15">
        <name>Mg(2+)</name>
        <dbReference type="ChEBI" id="CHEBI:18420"/>
    </cofactor>
</comment>
<dbReference type="InterPro" id="IPR042096">
    <property type="entry name" value="Dihydro-acid_dehy_C"/>
</dbReference>
<feature type="binding site" evidence="15">
    <location>
        <position position="491"/>
    </location>
    <ligand>
        <name>Mg(2+)</name>
        <dbReference type="ChEBI" id="CHEBI:18420"/>
    </ligand>
</feature>
<dbReference type="AlphaFoldDB" id="A0A135I0Q4"/>
<feature type="domain" description="Dihydroxy-acid/6-phosphogluconate dehydratase C-terminal" evidence="17">
    <location>
        <begin position="408"/>
        <end position="608"/>
    </location>
</feature>
<keyword evidence="7 15" id="KW-0408">Iron</keyword>
<evidence type="ECO:0000259" key="16">
    <source>
        <dbReference type="Pfam" id="PF00920"/>
    </source>
</evidence>
<comment type="pathway">
    <text evidence="12 15">Amino-acid biosynthesis; L-valine biosynthesis; L-valine from pyruvate: step 3/4.</text>
</comment>
<dbReference type="UniPathway" id="UPA00047">
    <property type="reaction ID" value="UER00057"/>
</dbReference>
<keyword evidence="5 15" id="KW-0479">Metal-binding</keyword>
<dbReference type="SUPFAM" id="SSF143975">
    <property type="entry name" value="IlvD/EDD N-terminal domain-like"/>
    <property type="match status" value="1"/>
</dbReference>
<dbReference type="NCBIfam" id="NF009103">
    <property type="entry name" value="PRK12448.1"/>
    <property type="match status" value="1"/>
</dbReference>
<reference evidence="18 19" key="1">
    <citation type="submission" date="2015-11" db="EMBL/GenBank/DDBJ databases">
        <title>Draft genome sequence of Paramesorhizobium deserti A-3-E, a strain highly resistant to diverse beta-lactam antibiotics.</title>
        <authorList>
            <person name="Lv R."/>
            <person name="Yang X."/>
            <person name="Fang N."/>
            <person name="Guo J."/>
            <person name="Luo X."/>
            <person name="Peng F."/>
            <person name="Yang R."/>
            <person name="Cui Y."/>
            <person name="Fang C."/>
            <person name="Song Y."/>
        </authorList>
    </citation>
    <scope>NUCLEOTIDE SEQUENCE [LARGE SCALE GENOMIC DNA]</scope>
    <source>
        <strain evidence="18 19">A-3-E</strain>
    </source>
</reference>
<feature type="domain" description="Dihydroxy-acid/6-phosphogluconate dehydratase N-terminal" evidence="16">
    <location>
        <begin position="34"/>
        <end position="359"/>
    </location>
</feature>
<evidence type="ECO:0000256" key="4">
    <source>
        <dbReference type="ARBA" id="ARBA00022714"/>
    </source>
</evidence>
<dbReference type="InterPro" id="IPR004404">
    <property type="entry name" value="DihydroxyA_deHydtase"/>
</dbReference>
<evidence type="ECO:0000256" key="7">
    <source>
        <dbReference type="ARBA" id="ARBA00023004"/>
    </source>
</evidence>
<evidence type="ECO:0000256" key="1">
    <source>
        <dbReference type="ARBA" id="ARBA00001946"/>
    </source>
</evidence>
<comment type="pathway">
    <text evidence="13 15">Amino-acid biosynthesis; L-isoleucine biosynthesis; L-isoleucine from 2-oxobutanoate: step 3/4.</text>
</comment>
<dbReference type="STRING" id="1494590.ATN84_04365"/>
<feature type="binding site" evidence="15">
    <location>
        <position position="123"/>
    </location>
    <ligand>
        <name>Mg(2+)</name>
        <dbReference type="ChEBI" id="CHEBI:18420"/>
    </ligand>
</feature>
<dbReference type="HAMAP" id="MF_00012">
    <property type="entry name" value="IlvD"/>
    <property type="match status" value="1"/>
</dbReference>
<comment type="catalytic activity">
    <reaction evidence="11">
        <text>(2R)-2,3-dihydroxy-3-methylbutanoate = 3-methyl-2-oxobutanoate + H2O</text>
        <dbReference type="Rhea" id="RHEA:24809"/>
        <dbReference type="ChEBI" id="CHEBI:11851"/>
        <dbReference type="ChEBI" id="CHEBI:15377"/>
        <dbReference type="ChEBI" id="CHEBI:49072"/>
        <dbReference type="EC" id="4.2.1.9"/>
    </reaction>
    <physiologicalReaction direction="left-to-right" evidence="11">
        <dbReference type="Rhea" id="RHEA:24810"/>
    </physiologicalReaction>
</comment>
<dbReference type="Gene3D" id="3.50.30.80">
    <property type="entry name" value="IlvD/EDD C-terminal domain-like"/>
    <property type="match status" value="1"/>
</dbReference>
<comment type="function">
    <text evidence="15">Functions in the biosynthesis of branched-chain amino acids. Catalyzes the dehydration of (2R,3R)-2,3-dihydroxy-3-methylpentanoate (2,3-dihydroxy-3-methylvalerate) into 2-oxo-3-methylpentanoate (2-oxo-3-methylvalerate) and of (2R)-2,3-dihydroxy-3-methylbutanoate (2,3-dihydroxyisovalerate) into 2-oxo-3-methylbutanoate (2-oxoisovalerate), the penultimate precursor to L-isoleucine and L-valine, respectively.</text>
</comment>
<dbReference type="PANTHER" id="PTHR43661">
    <property type="entry name" value="D-XYLONATE DEHYDRATASE"/>
    <property type="match status" value="1"/>
</dbReference>
<evidence type="ECO:0000256" key="8">
    <source>
        <dbReference type="ARBA" id="ARBA00023014"/>
    </source>
</evidence>
<evidence type="ECO:0000313" key="18">
    <source>
        <dbReference type="EMBL" id="KXF78988.1"/>
    </source>
</evidence>
<comment type="caution">
    <text evidence="15">Lacks conserved residue(s) required for the propagation of feature annotation.</text>
</comment>
<keyword evidence="19" id="KW-1185">Reference proteome</keyword>
<dbReference type="InterPro" id="IPR000581">
    <property type="entry name" value="ILV_EDD_N"/>
</dbReference>
<keyword evidence="9 15" id="KW-0456">Lyase</keyword>
<feature type="modified residue" description="N6-carboxylysine" evidence="15">
    <location>
        <position position="124"/>
    </location>
</feature>
<evidence type="ECO:0000256" key="15">
    <source>
        <dbReference type="HAMAP-Rule" id="MF_00012"/>
    </source>
</evidence>
<name>A0A135I0Q4_9HYPH</name>
<comment type="caution">
    <text evidence="18">The sequence shown here is derived from an EMBL/GenBank/DDBJ whole genome shotgun (WGS) entry which is preliminary data.</text>
</comment>
<accession>A0A135I0Q4</accession>
<feature type="binding site" description="via carbamate group" evidence="15">
    <location>
        <position position="124"/>
    </location>
    <ligand>
        <name>Mg(2+)</name>
        <dbReference type="ChEBI" id="CHEBI:18420"/>
    </ligand>
</feature>
<evidence type="ECO:0000256" key="14">
    <source>
        <dbReference type="ARBA" id="ARBA00029490"/>
    </source>
</evidence>
<evidence type="ECO:0000256" key="9">
    <source>
        <dbReference type="ARBA" id="ARBA00023239"/>
    </source>
</evidence>
<dbReference type="NCBIfam" id="TIGR00110">
    <property type="entry name" value="ilvD"/>
    <property type="match status" value="1"/>
</dbReference>
<dbReference type="GO" id="GO:0004160">
    <property type="term" value="F:dihydroxy-acid dehydratase activity"/>
    <property type="evidence" value="ECO:0007669"/>
    <property type="project" value="UniProtKB-UniRule"/>
</dbReference>
<dbReference type="FunFam" id="3.50.30.80:FF:000001">
    <property type="entry name" value="Dihydroxy-acid dehydratase"/>
    <property type="match status" value="1"/>
</dbReference>
<evidence type="ECO:0000256" key="11">
    <source>
        <dbReference type="ARBA" id="ARBA00029304"/>
    </source>
</evidence>
<dbReference type="InterPro" id="IPR020558">
    <property type="entry name" value="DiOHA_6PGluconate_deHydtase_CS"/>
</dbReference>
<comment type="cofactor">
    <cofactor evidence="15">
        <name>[2Fe-2S] cluster</name>
        <dbReference type="ChEBI" id="CHEBI:190135"/>
    </cofactor>
    <text evidence="15">Binds 1 [2Fe-2S] cluster per subunit. This cluster acts as a Lewis acid cofactor.</text>
</comment>
<evidence type="ECO:0000256" key="5">
    <source>
        <dbReference type="ARBA" id="ARBA00022723"/>
    </source>
</evidence>
<dbReference type="InterPro" id="IPR056740">
    <property type="entry name" value="ILV_EDD_C"/>
</dbReference>